<dbReference type="Proteomes" id="UP000444721">
    <property type="component" value="Unassembled WGS sequence"/>
</dbReference>
<dbReference type="InterPro" id="IPR018610">
    <property type="entry name" value="UVSSA"/>
</dbReference>
<dbReference type="OMA" id="KEWMRIM"/>
<feature type="compositionally biased region" description="Polar residues" evidence="1">
    <location>
        <begin position="339"/>
        <end position="349"/>
    </location>
</feature>
<evidence type="ECO:0000256" key="1">
    <source>
        <dbReference type="SAM" id="MobiDB-lite"/>
    </source>
</evidence>
<dbReference type="VEuPathDB" id="AmoebaDB:NfTy_051050"/>
<dbReference type="RefSeq" id="XP_044560403.1">
    <property type="nucleotide sequence ID" value="XM_044708496.1"/>
</dbReference>
<dbReference type="VEuPathDB" id="AmoebaDB:NF0056300"/>
<dbReference type="OrthoDB" id="5594015at2759"/>
<evidence type="ECO:0000313" key="3">
    <source>
        <dbReference type="Proteomes" id="UP000444721"/>
    </source>
</evidence>
<feature type="compositionally biased region" description="Low complexity" evidence="1">
    <location>
        <begin position="7"/>
        <end position="28"/>
    </location>
</feature>
<feature type="region of interest" description="Disordered" evidence="1">
    <location>
        <begin position="1"/>
        <end position="28"/>
    </location>
</feature>
<dbReference type="GO" id="GO:0006283">
    <property type="term" value="P:transcription-coupled nucleotide-excision repair"/>
    <property type="evidence" value="ECO:0007669"/>
    <property type="project" value="TreeGrafter"/>
</dbReference>
<dbReference type="GO" id="GO:0000993">
    <property type="term" value="F:RNA polymerase II complex binding"/>
    <property type="evidence" value="ECO:0007669"/>
    <property type="project" value="TreeGrafter"/>
</dbReference>
<evidence type="ECO:0008006" key="4">
    <source>
        <dbReference type="Google" id="ProtNLM"/>
    </source>
</evidence>
<name>A0A6A5BP14_NAEFO</name>
<dbReference type="PANTHER" id="PTHR28670:SF1">
    <property type="entry name" value="UV-STIMULATED SCAFFOLD PROTEIN A"/>
    <property type="match status" value="1"/>
</dbReference>
<feature type="region of interest" description="Disordered" evidence="1">
    <location>
        <begin position="339"/>
        <end position="361"/>
    </location>
</feature>
<dbReference type="GO" id="GO:0009411">
    <property type="term" value="P:response to UV"/>
    <property type="evidence" value="ECO:0007669"/>
    <property type="project" value="InterPro"/>
</dbReference>
<dbReference type="InterPro" id="IPR049408">
    <property type="entry name" value="UVSSA_N_a-solenoid_rpt"/>
</dbReference>
<gene>
    <name evidence="2" type="ORF">FDP41_005017</name>
</gene>
<dbReference type="PANTHER" id="PTHR28670">
    <property type="entry name" value="UV-STIMULATED SCAFFOLD PROTEIN A"/>
    <property type="match status" value="1"/>
</dbReference>
<dbReference type="Pfam" id="PF20867">
    <property type="entry name" value="UVSSA_N"/>
    <property type="match status" value="2"/>
</dbReference>
<dbReference type="VEuPathDB" id="AmoebaDB:FDP41_005017"/>
<comment type="caution">
    <text evidence="2">The sequence shown here is derived from an EMBL/GenBank/DDBJ whole genome shotgun (WGS) entry which is preliminary data.</text>
</comment>
<dbReference type="AlphaFoldDB" id="A0A6A5BP14"/>
<accession>A0A6A5BP14</accession>
<evidence type="ECO:0000313" key="2">
    <source>
        <dbReference type="EMBL" id="KAF0975690.1"/>
    </source>
</evidence>
<dbReference type="GeneID" id="68112235"/>
<reference evidence="2 3" key="1">
    <citation type="journal article" date="2019" name="Sci. Rep.">
        <title>Nanopore sequencing improves the draft genome of the human pathogenic amoeba Naegleria fowleri.</title>
        <authorList>
            <person name="Liechti N."/>
            <person name="Schurch N."/>
            <person name="Bruggmann R."/>
            <person name="Wittwer M."/>
        </authorList>
    </citation>
    <scope>NUCLEOTIDE SEQUENCE [LARGE SCALE GENOMIC DNA]</scope>
    <source>
        <strain evidence="2 3">ATCC 30894</strain>
    </source>
</reference>
<protein>
    <recommendedName>
        <fullName evidence="4">VHS domain-containing protein</fullName>
    </recommendedName>
</protein>
<dbReference type="EMBL" id="VFQX01000043">
    <property type="protein sequence ID" value="KAF0975690.1"/>
    <property type="molecule type" value="Genomic_DNA"/>
</dbReference>
<proteinExistence type="predicted"/>
<feature type="region of interest" description="Disordered" evidence="1">
    <location>
        <begin position="551"/>
        <end position="574"/>
    </location>
</feature>
<sequence length="574" mass="66684">MRKRKQTSSSSSSQIATSSSGSSSNNNTTTVVINEKTKYQLNDLLHTACCKNSEFYVQDSVLQTFKSIVKQGDVYVESAYHQLMKSILPMKNSTRRYLALIFIHECMRSKTFRSLLAKDFQEFIVLTVQGSPSSKKDKATSNASNGKNSIYLKRKNSKYSHDEACMPNVLPPPEKSAMLLRKKALEHIEQWSEVYGDVYPSFKKGHDYVEKVLKFQFPKLREHRLDTARIEAERKRHTQIILMQKFKKIRDEEFDEQYIHIEVCLRQLDACLNQIVPTFENMMKDALLQEEKAEEEVKNNRQDTIVLQHVNDDSTVTLDADHSSSSSAVATIFEMENTSSHTTTMESVSDGNDLDNNNDDENKAVKSSFLEEYDQYEEEEEDHNPENNEENEWEEVMIEKNDNQSDEMDMIFSSAEEMMRDVGIFSNDYEIMIDLKDIFKDNETVDNEALFEICKENLHALKKIYLPQIKEWMRIMTSVELIESSDISIRQQMIMKCIDIKNRMNDIFEKCEKLGIAETQPRSKTCTRNMEEQLERARLIEKQIVQDLISQRKKRKGSPVHPATTCESVKKIKR</sequence>
<keyword evidence="3" id="KW-1185">Reference proteome</keyword>
<organism evidence="2 3">
    <name type="scientific">Naegleria fowleri</name>
    <name type="common">Brain eating amoeba</name>
    <dbReference type="NCBI Taxonomy" id="5763"/>
    <lineage>
        <taxon>Eukaryota</taxon>
        <taxon>Discoba</taxon>
        <taxon>Heterolobosea</taxon>
        <taxon>Tetramitia</taxon>
        <taxon>Eutetramitia</taxon>
        <taxon>Vahlkampfiidae</taxon>
        <taxon>Naegleria</taxon>
    </lineage>
</organism>
<dbReference type="GO" id="GO:0005694">
    <property type="term" value="C:chromosome"/>
    <property type="evidence" value="ECO:0007669"/>
    <property type="project" value="TreeGrafter"/>
</dbReference>